<evidence type="ECO:0000259" key="14">
    <source>
        <dbReference type="SMART" id="SM00478"/>
    </source>
</evidence>
<dbReference type="SMART" id="SM00525">
    <property type="entry name" value="FES"/>
    <property type="match status" value="1"/>
</dbReference>
<comment type="caution">
    <text evidence="15">The sequence shown here is derived from an EMBL/GenBank/DDBJ whole genome shotgun (WGS) entry which is preliminary data.</text>
</comment>
<evidence type="ECO:0000256" key="13">
    <source>
        <dbReference type="SAM" id="MobiDB-lite"/>
    </source>
</evidence>
<name>A0A939MK96_9MICO</name>
<evidence type="ECO:0000256" key="4">
    <source>
        <dbReference type="ARBA" id="ARBA00012045"/>
    </source>
</evidence>
<keyword evidence="11" id="KW-0234">DNA repair</keyword>
<dbReference type="Pfam" id="PF00633">
    <property type="entry name" value="HHH"/>
    <property type="match status" value="1"/>
</dbReference>
<feature type="domain" description="HhH-GPD" evidence="14">
    <location>
        <begin position="46"/>
        <end position="197"/>
    </location>
</feature>
<evidence type="ECO:0000256" key="1">
    <source>
        <dbReference type="ARBA" id="ARBA00000843"/>
    </source>
</evidence>
<dbReference type="RefSeq" id="WP_208098070.1">
    <property type="nucleotide sequence ID" value="NZ_JAGDYM010000011.1"/>
</dbReference>
<dbReference type="InterPro" id="IPR011257">
    <property type="entry name" value="DNA_glycosylase"/>
</dbReference>
<dbReference type="GO" id="GO:0000701">
    <property type="term" value="F:purine-specific mismatch base pair DNA N-glycosylase activity"/>
    <property type="evidence" value="ECO:0007669"/>
    <property type="project" value="UniProtKB-EC"/>
</dbReference>
<keyword evidence="16" id="KW-1185">Reference proteome</keyword>
<dbReference type="CDD" id="cd00056">
    <property type="entry name" value="ENDO3c"/>
    <property type="match status" value="1"/>
</dbReference>
<evidence type="ECO:0000256" key="2">
    <source>
        <dbReference type="ARBA" id="ARBA00001966"/>
    </source>
</evidence>
<dbReference type="GO" id="GO:0034039">
    <property type="term" value="F:8-oxo-7,8-dihydroguanine DNA N-glycosylase activity"/>
    <property type="evidence" value="ECO:0007669"/>
    <property type="project" value="TreeGrafter"/>
</dbReference>
<evidence type="ECO:0000256" key="10">
    <source>
        <dbReference type="ARBA" id="ARBA00023014"/>
    </source>
</evidence>
<comment type="cofactor">
    <cofactor evidence="2">
        <name>[4Fe-4S] cluster</name>
        <dbReference type="ChEBI" id="CHEBI:49883"/>
    </cofactor>
</comment>
<evidence type="ECO:0000256" key="6">
    <source>
        <dbReference type="ARBA" id="ARBA00022723"/>
    </source>
</evidence>
<dbReference type="GO" id="GO:0032357">
    <property type="term" value="F:oxidized purine DNA binding"/>
    <property type="evidence" value="ECO:0007669"/>
    <property type="project" value="TreeGrafter"/>
</dbReference>
<dbReference type="GO" id="GO:0046872">
    <property type="term" value="F:metal ion binding"/>
    <property type="evidence" value="ECO:0007669"/>
    <property type="project" value="UniProtKB-KW"/>
</dbReference>
<sequence length="306" mass="33457">MNRHGDRRGLARALGSWFAQEARELPWRSEAPGGVGAWAVLVSEFMLQQTQVERVLPRFLEWMRRWPLPSRLAAEEPGEAVRAWGRLGYPRRALWLHGAATEIANEHGDVVPRDVETLLGLTGVGPYTARAVAAFAYGERHPVVDTNTRRVIARLVRGRAAAGPPRAGDLDDMAALLPDDPVEARVFNAAAMELGAVVCTARAPRCEECPVSEWCEWRGAGYPDNAPAKRPTQARFEGSDRQARGRIMALLRSAAAPVPRSEALRAAQGPAGSRAKAVDPAQPRRVYDSLLADGLLVEFEGRARLP</sequence>
<dbReference type="InterPro" id="IPR003651">
    <property type="entry name" value="Endonuclease3_FeS-loop_motif"/>
</dbReference>
<dbReference type="EMBL" id="JAGDYM010000011">
    <property type="protein sequence ID" value="MBO1902303.1"/>
    <property type="molecule type" value="Genomic_DNA"/>
</dbReference>
<reference evidence="15" key="1">
    <citation type="submission" date="2021-03" db="EMBL/GenBank/DDBJ databases">
        <title>Leucobacter chromiisoli sp. nov., isolated from chromium-containing soil of chemical plant.</title>
        <authorList>
            <person name="Xu Z."/>
        </authorList>
    </citation>
    <scope>NUCLEOTIDE SEQUENCE</scope>
    <source>
        <strain evidence="15">S27</strain>
    </source>
</reference>
<dbReference type="Gene3D" id="1.10.1670.10">
    <property type="entry name" value="Helix-hairpin-Helix base-excision DNA repair enzymes (C-terminal)"/>
    <property type="match status" value="1"/>
</dbReference>
<dbReference type="AlphaFoldDB" id="A0A939MK96"/>
<evidence type="ECO:0000256" key="7">
    <source>
        <dbReference type="ARBA" id="ARBA00022763"/>
    </source>
</evidence>
<evidence type="ECO:0000256" key="9">
    <source>
        <dbReference type="ARBA" id="ARBA00023004"/>
    </source>
</evidence>
<comment type="catalytic activity">
    <reaction evidence="1">
        <text>Hydrolyzes free adenine bases from 7,8-dihydro-8-oxoguanine:adenine mismatched double-stranded DNA, leaving an apurinic site.</text>
        <dbReference type="EC" id="3.2.2.31"/>
    </reaction>
</comment>
<keyword evidence="7" id="KW-0227">DNA damage</keyword>
<evidence type="ECO:0000256" key="11">
    <source>
        <dbReference type="ARBA" id="ARBA00023204"/>
    </source>
</evidence>
<keyword evidence="10" id="KW-0411">Iron-sulfur</keyword>
<evidence type="ECO:0000256" key="12">
    <source>
        <dbReference type="ARBA" id="ARBA00023295"/>
    </source>
</evidence>
<dbReference type="Pfam" id="PF10576">
    <property type="entry name" value="EndIII_4Fe-2S"/>
    <property type="match status" value="1"/>
</dbReference>
<dbReference type="Proteomes" id="UP000664382">
    <property type="component" value="Unassembled WGS sequence"/>
</dbReference>
<organism evidence="15 16">
    <name type="scientific">Leucobacter weissii</name>
    <dbReference type="NCBI Taxonomy" id="1983706"/>
    <lineage>
        <taxon>Bacteria</taxon>
        <taxon>Bacillati</taxon>
        <taxon>Actinomycetota</taxon>
        <taxon>Actinomycetes</taxon>
        <taxon>Micrococcales</taxon>
        <taxon>Microbacteriaceae</taxon>
        <taxon>Leucobacter</taxon>
    </lineage>
</organism>
<dbReference type="GO" id="GO:0006284">
    <property type="term" value="P:base-excision repair"/>
    <property type="evidence" value="ECO:0007669"/>
    <property type="project" value="InterPro"/>
</dbReference>
<dbReference type="PANTHER" id="PTHR42944:SF1">
    <property type="entry name" value="ADENINE DNA GLYCOSYLASE"/>
    <property type="match status" value="1"/>
</dbReference>
<keyword evidence="8" id="KW-0378">Hydrolase</keyword>
<dbReference type="GO" id="GO:0051539">
    <property type="term" value="F:4 iron, 4 sulfur cluster binding"/>
    <property type="evidence" value="ECO:0007669"/>
    <property type="project" value="InterPro"/>
</dbReference>
<evidence type="ECO:0000256" key="8">
    <source>
        <dbReference type="ARBA" id="ARBA00022801"/>
    </source>
</evidence>
<feature type="region of interest" description="Disordered" evidence="13">
    <location>
        <begin position="261"/>
        <end position="281"/>
    </location>
</feature>
<evidence type="ECO:0000256" key="3">
    <source>
        <dbReference type="ARBA" id="ARBA00008343"/>
    </source>
</evidence>
<protein>
    <recommendedName>
        <fullName evidence="5">Adenine DNA glycosylase</fullName>
        <ecNumber evidence="4">3.2.2.31</ecNumber>
    </recommendedName>
</protein>
<dbReference type="InterPro" id="IPR003265">
    <property type="entry name" value="HhH-GPD_domain"/>
</dbReference>
<gene>
    <name evidence="15" type="ORF">J4H92_10135</name>
</gene>
<proteinExistence type="inferred from homology"/>
<dbReference type="Gene3D" id="1.10.340.30">
    <property type="entry name" value="Hypothetical protein, domain 2"/>
    <property type="match status" value="1"/>
</dbReference>
<dbReference type="Pfam" id="PF00730">
    <property type="entry name" value="HhH-GPD"/>
    <property type="match status" value="1"/>
</dbReference>
<dbReference type="GO" id="GO:0006298">
    <property type="term" value="P:mismatch repair"/>
    <property type="evidence" value="ECO:0007669"/>
    <property type="project" value="TreeGrafter"/>
</dbReference>
<dbReference type="InterPro" id="IPR000445">
    <property type="entry name" value="HhH_motif"/>
</dbReference>
<dbReference type="EC" id="3.2.2.31" evidence="4"/>
<keyword evidence="9" id="KW-0408">Iron</keyword>
<keyword evidence="6" id="KW-0479">Metal-binding</keyword>
<evidence type="ECO:0000313" key="15">
    <source>
        <dbReference type="EMBL" id="MBO1902303.1"/>
    </source>
</evidence>
<comment type="similarity">
    <text evidence="3">Belongs to the Nth/MutY family.</text>
</comment>
<dbReference type="PANTHER" id="PTHR42944">
    <property type="entry name" value="ADENINE DNA GLYCOSYLASE"/>
    <property type="match status" value="1"/>
</dbReference>
<dbReference type="SMART" id="SM00478">
    <property type="entry name" value="ENDO3c"/>
    <property type="match status" value="1"/>
</dbReference>
<dbReference type="SUPFAM" id="SSF48150">
    <property type="entry name" value="DNA-glycosylase"/>
    <property type="match status" value="1"/>
</dbReference>
<dbReference type="GO" id="GO:0035485">
    <property type="term" value="F:adenine/guanine mispair binding"/>
    <property type="evidence" value="ECO:0007669"/>
    <property type="project" value="TreeGrafter"/>
</dbReference>
<accession>A0A939MK96</accession>
<evidence type="ECO:0000256" key="5">
    <source>
        <dbReference type="ARBA" id="ARBA00022023"/>
    </source>
</evidence>
<dbReference type="InterPro" id="IPR023170">
    <property type="entry name" value="HhH_base_excis_C"/>
</dbReference>
<keyword evidence="12" id="KW-0326">Glycosidase</keyword>
<evidence type="ECO:0000313" key="16">
    <source>
        <dbReference type="Proteomes" id="UP000664382"/>
    </source>
</evidence>
<dbReference type="InterPro" id="IPR044298">
    <property type="entry name" value="MIG/MutY"/>
</dbReference>